<evidence type="ECO:0000256" key="5">
    <source>
        <dbReference type="ARBA" id="ARBA00023136"/>
    </source>
</evidence>
<keyword evidence="5 6" id="KW-0472">Membrane</keyword>
<evidence type="ECO:0008006" key="8">
    <source>
        <dbReference type="Google" id="ProtNLM"/>
    </source>
</evidence>
<name>A0A0F9Q862_9ZZZZ</name>
<reference evidence="7" key="1">
    <citation type="journal article" date="2015" name="Nature">
        <title>Complex archaea that bridge the gap between prokaryotes and eukaryotes.</title>
        <authorList>
            <person name="Spang A."/>
            <person name="Saw J.H."/>
            <person name="Jorgensen S.L."/>
            <person name="Zaremba-Niedzwiedzka K."/>
            <person name="Martijn J."/>
            <person name="Lind A.E."/>
            <person name="van Eijk R."/>
            <person name="Schleper C."/>
            <person name="Guy L."/>
            <person name="Ettema T.J."/>
        </authorList>
    </citation>
    <scope>NUCLEOTIDE SEQUENCE</scope>
</reference>
<proteinExistence type="predicted"/>
<evidence type="ECO:0000256" key="2">
    <source>
        <dbReference type="ARBA" id="ARBA00022475"/>
    </source>
</evidence>
<evidence type="ECO:0000256" key="1">
    <source>
        <dbReference type="ARBA" id="ARBA00004651"/>
    </source>
</evidence>
<dbReference type="PANTHER" id="PTHR40043">
    <property type="entry name" value="UPF0719 INNER MEMBRANE PROTEIN YJFL"/>
    <property type="match status" value="1"/>
</dbReference>
<feature type="transmembrane region" description="Helical" evidence="6">
    <location>
        <begin position="45"/>
        <end position="65"/>
    </location>
</feature>
<evidence type="ECO:0000256" key="4">
    <source>
        <dbReference type="ARBA" id="ARBA00022989"/>
    </source>
</evidence>
<comment type="subcellular location">
    <subcellularLocation>
        <location evidence="1">Cell membrane</location>
        <topology evidence="1">Multi-pass membrane protein</topology>
    </subcellularLocation>
</comment>
<comment type="caution">
    <text evidence="7">The sequence shown here is derived from an EMBL/GenBank/DDBJ whole genome shotgun (WGS) entry which is preliminary data.</text>
</comment>
<keyword evidence="4 6" id="KW-1133">Transmembrane helix</keyword>
<accession>A0A0F9Q862</accession>
<dbReference type="GO" id="GO:0005886">
    <property type="term" value="C:plasma membrane"/>
    <property type="evidence" value="ECO:0007669"/>
    <property type="project" value="UniProtKB-SubCell"/>
</dbReference>
<keyword evidence="3 6" id="KW-0812">Transmembrane</keyword>
<evidence type="ECO:0000256" key="3">
    <source>
        <dbReference type="ARBA" id="ARBA00022692"/>
    </source>
</evidence>
<dbReference type="InterPro" id="IPR007140">
    <property type="entry name" value="DUF350"/>
</dbReference>
<evidence type="ECO:0000256" key="6">
    <source>
        <dbReference type="SAM" id="Phobius"/>
    </source>
</evidence>
<dbReference type="Pfam" id="PF03994">
    <property type="entry name" value="DUF350"/>
    <property type="match status" value="1"/>
</dbReference>
<gene>
    <name evidence="7" type="ORF">LCGC14_0751040</name>
</gene>
<feature type="transmembrane region" description="Helical" evidence="6">
    <location>
        <begin position="77"/>
        <end position="99"/>
    </location>
</feature>
<keyword evidence="2" id="KW-1003">Cell membrane</keyword>
<dbReference type="AlphaFoldDB" id="A0A0F9Q862"/>
<dbReference type="EMBL" id="LAZR01001811">
    <property type="protein sequence ID" value="KKN38679.1"/>
    <property type="molecule type" value="Genomic_DNA"/>
</dbReference>
<sequence>MLDVLLPTLGNFLAHFMLALVLLIVFKFVYAFITPHDEWALIRNNNLAASIGFAGAILGFALALAGVISNSINLIDFAVWSVIALIAQLTAFAIVRFVFMPQVVSRIEQGEISAGVMLAVTSVAVGLLNAACMTY</sequence>
<feature type="transmembrane region" description="Helical" evidence="6">
    <location>
        <begin position="12"/>
        <end position="33"/>
    </location>
</feature>
<evidence type="ECO:0000313" key="7">
    <source>
        <dbReference type="EMBL" id="KKN38679.1"/>
    </source>
</evidence>
<dbReference type="PANTHER" id="PTHR40043:SF1">
    <property type="entry name" value="UPF0719 INNER MEMBRANE PROTEIN YJFL"/>
    <property type="match status" value="1"/>
</dbReference>
<feature type="transmembrane region" description="Helical" evidence="6">
    <location>
        <begin position="111"/>
        <end position="131"/>
    </location>
</feature>
<organism evidence="7">
    <name type="scientific">marine sediment metagenome</name>
    <dbReference type="NCBI Taxonomy" id="412755"/>
    <lineage>
        <taxon>unclassified sequences</taxon>
        <taxon>metagenomes</taxon>
        <taxon>ecological metagenomes</taxon>
    </lineage>
</organism>
<protein>
    <recommendedName>
        <fullName evidence="8">DUF350 domain-containing protein</fullName>
    </recommendedName>
</protein>